<dbReference type="AlphaFoldDB" id="H8Z286"/>
<evidence type="ECO:0000313" key="2">
    <source>
        <dbReference type="Proteomes" id="UP000002964"/>
    </source>
</evidence>
<reference evidence="1 2" key="2">
    <citation type="submission" date="2011-11" db="EMBL/GenBank/DDBJ databases">
        <authorList>
            <consortium name="US DOE Joint Genome Institute"/>
            <person name="Lucas S."/>
            <person name="Han J."/>
            <person name="Lapidus A."/>
            <person name="Cheng J.-F."/>
            <person name="Goodwin L."/>
            <person name="Pitluck S."/>
            <person name="Peters L."/>
            <person name="Ovchinnikova G."/>
            <person name="Zhang X."/>
            <person name="Detter J.C."/>
            <person name="Han C."/>
            <person name="Tapia R."/>
            <person name="Land M."/>
            <person name="Hauser L."/>
            <person name="Kyrpides N."/>
            <person name="Ivanova N."/>
            <person name="Pagani I."/>
            <person name="Vogl K."/>
            <person name="Liu Z."/>
            <person name="Overmann J."/>
            <person name="Frigaard N.-U."/>
            <person name="Bryant D."/>
            <person name="Woyke T."/>
        </authorList>
    </citation>
    <scope>NUCLEOTIDE SEQUENCE [LARGE SCALE GENOMIC DNA]</scope>
    <source>
        <strain evidence="1 2">970</strain>
    </source>
</reference>
<dbReference type="Proteomes" id="UP000002964">
    <property type="component" value="Unassembled WGS sequence"/>
</dbReference>
<dbReference type="HOGENOM" id="CLU_1106716_0_0_6"/>
<accession>H8Z286</accession>
<evidence type="ECO:0000313" key="1">
    <source>
        <dbReference type="EMBL" id="EIC22648.1"/>
    </source>
</evidence>
<name>H8Z286_9GAMM</name>
<sequence>MVKKGAITAVIGFRLEAANGGDAKLCDWAAREEGRVRFLDTKAPLTLMVTATPEDEACCFTVRLAAWLAARADCLAGGVWVAVLLLGAGGCAVTIPSGDTGLRVSVTAPIRIPAGRAHAIFQRGRLASASSKLNPYCELEVRTVSPAEGARIDSGEFVVSRINSRILVDPTTRISAVMMMSSCSDPLFQESIWWLRSTAPSDVIYLRCIAPYYNCAFGPPLQPPQVQQQVGRYLAVRLATEPNVSPNAHPQ</sequence>
<dbReference type="eggNOG" id="ENOG5032NS2">
    <property type="taxonomic scope" value="Bacteria"/>
</dbReference>
<protein>
    <submittedName>
        <fullName evidence="1">Uncharacterized protein</fullName>
    </submittedName>
</protein>
<gene>
    <name evidence="1" type="ORF">Thi970DRAFT_02926</name>
</gene>
<reference evidence="2" key="1">
    <citation type="submission" date="2011-06" db="EMBL/GenBank/DDBJ databases">
        <authorList>
            <consortium name="US DOE Joint Genome Institute (JGI-PGF)"/>
            <person name="Lucas S."/>
            <person name="Han J."/>
            <person name="Lapidus A."/>
            <person name="Cheng J.-F."/>
            <person name="Goodwin L."/>
            <person name="Pitluck S."/>
            <person name="Peters L."/>
            <person name="Land M.L."/>
            <person name="Hauser L."/>
            <person name="Vogl K."/>
            <person name="Liu Z."/>
            <person name="Overmann J."/>
            <person name="Frigaard N.-U."/>
            <person name="Bryant D.A."/>
            <person name="Woyke T.J."/>
        </authorList>
    </citation>
    <scope>NUCLEOTIDE SEQUENCE [LARGE SCALE GENOMIC DNA]</scope>
    <source>
        <strain evidence="2">970</strain>
    </source>
</reference>
<keyword evidence="2" id="KW-1185">Reference proteome</keyword>
<dbReference type="EMBL" id="JH603169">
    <property type="protein sequence ID" value="EIC22648.1"/>
    <property type="molecule type" value="Genomic_DNA"/>
</dbReference>
<organism evidence="1 2">
    <name type="scientific">Thiorhodovibrio frisius</name>
    <dbReference type="NCBI Taxonomy" id="631362"/>
    <lineage>
        <taxon>Bacteria</taxon>
        <taxon>Pseudomonadati</taxon>
        <taxon>Pseudomonadota</taxon>
        <taxon>Gammaproteobacteria</taxon>
        <taxon>Chromatiales</taxon>
        <taxon>Chromatiaceae</taxon>
        <taxon>Thiorhodovibrio</taxon>
    </lineage>
</organism>
<proteinExistence type="predicted"/>